<feature type="domain" description="RNase III" evidence="17">
    <location>
        <begin position="10"/>
        <end position="137"/>
    </location>
</feature>
<dbReference type="EMBL" id="FWXR01000010">
    <property type="protein sequence ID" value="SMC85044.1"/>
    <property type="molecule type" value="Genomic_DNA"/>
</dbReference>
<dbReference type="SMART" id="SM00535">
    <property type="entry name" value="RIBOc"/>
    <property type="match status" value="1"/>
</dbReference>
<dbReference type="PROSITE" id="PS00517">
    <property type="entry name" value="RNASE_3_1"/>
    <property type="match status" value="1"/>
</dbReference>
<sequence>MARLTRVRPLEELEERIGVRIPDRNRLERALTHSSFRSDKGKGRSYERLEFLGDRVLGLVIADKLFEMFPDADEGELSLRLNALVNAETCAAVADEIGLYDFVRQGGDLKRLAPSRTRSIRADLMESLIAAIYLSAGIEAARAFIESRWGHRLNESVEARRDPKTALQEWAHQRGPETPNYEVIDRSGPDHNPSFTIRVHVDGVEPSEGEGRSKRLAEQAAATAMLIREKVWKDEGS</sequence>
<gene>
    <name evidence="15" type="primary">rnc</name>
    <name evidence="18" type="ORF">SAMN06297251_110111</name>
</gene>
<dbReference type="GO" id="GO:0010468">
    <property type="term" value="P:regulation of gene expression"/>
    <property type="evidence" value="ECO:0007669"/>
    <property type="project" value="TreeGrafter"/>
</dbReference>
<dbReference type="EC" id="3.1.26.3" evidence="15"/>
<dbReference type="CDD" id="cd10845">
    <property type="entry name" value="DSRM_RNAse_III_family"/>
    <property type="match status" value="1"/>
</dbReference>
<evidence type="ECO:0000313" key="19">
    <source>
        <dbReference type="Proteomes" id="UP000192656"/>
    </source>
</evidence>
<feature type="active site" evidence="15">
    <location>
        <position position="126"/>
    </location>
</feature>
<keyword evidence="7 15" id="KW-0507">mRNA processing</keyword>
<dbReference type="Pfam" id="PF14622">
    <property type="entry name" value="Ribonucleas_3_3"/>
    <property type="match status" value="1"/>
</dbReference>
<dbReference type="HAMAP" id="MF_00104">
    <property type="entry name" value="RNase_III"/>
    <property type="match status" value="1"/>
</dbReference>
<dbReference type="InterPro" id="IPR036389">
    <property type="entry name" value="RNase_III_sf"/>
</dbReference>
<evidence type="ECO:0000256" key="1">
    <source>
        <dbReference type="ARBA" id="ARBA00000109"/>
    </source>
</evidence>
<protein>
    <recommendedName>
        <fullName evidence="15">Ribonuclease 3</fullName>
        <ecNumber evidence="15">3.1.26.3</ecNumber>
    </recommendedName>
    <alternativeName>
        <fullName evidence="15">Ribonuclease III</fullName>
        <shortName evidence="15">RNase III</shortName>
    </alternativeName>
</protein>
<evidence type="ECO:0000256" key="3">
    <source>
        <dbReference type="ARBA" id="ARBA00010183"/>
    </source>
</evidence>
<dbReference type="GO" id="GO:0042802">
    <property type="term" value="F:identical protein binding"/>
    <property type="evidence" value="ECO:0007669"/>
    <property type="project" value="UniProtKB-ARBA"/>
</dbReference>
<evidence type="ECO:0000256" key="5">
    <source>
        <dbReference type="ARBA" id="ARBA00022490"/>
    </source>
</evidence>
<evidence type="ECO:0000256" key="14">
    <source>
        <dbReference type="ARBA" id="ARBA00022884"/>
    </source>
</evidence>
<dbReference type="SMART" id="SM00358">
    <property type="entry name" value="DSRM"/>
    <property type="match status" value="1"/>
</dbReference>
<dbReference type="InterPro" id="IPR014720">
    <property type="entry name" value="dsRBD_dom"/>
</dbReference>
<accession>A0A1W2CJ92</accession>
<evidence type="ECO:0000256" key="13">
    <source>
        <dbReference type="ARBA" id="ARBA00022842"/>
    </source>
</evidence>
<dbReference type="Pfam" id="PF00035">
    <property type="entry name" value="dsrm"/>
    <property type="match status" value="1"/>
</dbReference>
<evidence type="ECO:0000256" key="2">
    <source>
        <dbReference type="ARBA" id="ARBA00004496"/>
    </source>
</evidence>
<dbReference type="Gene3D" id="3.30.160.20">
    <property type="match status" value="1"/>
</dbReference>
<dbReference type="GO" id="GO:0008033">
    <property type="term" value="P:tRNA processing"/>
    <property type="evidence" value="ECO:0007669"/>
    <property type="project" value="UniProtKB-KW"/>
</dbReference>
<keyword evidence="15" id="KW-0699">rRNA-binding</keyword>
<evidence type="ECO:0000256" key="7">
    <source>
        <dbReference type="ARBA" id="ARBA00022664"/>
    </source>
</evidence>
<comment type="subunit">
    <text evidence="4 15">Homodimer.</text>
</comment>
<evidence type="ECO:0000313" key="18">
    <source>
        <dbReference type="EMBL" id="SMC85044.1"/>
    </source>
</evidence>
<evidence type="ECO:0000256" key="12">
    <source>
        <dbReference type="ARBA" id="ARBA00022801"/>
    </source>
</evidence>
<evidence type="ECO:0000256" key="10">
    <source>
        <dbReference type="ARBA" id="ARBA00022723"/>
    </source>
</evidence>
<organism evidence="18 19">
    <name type="scientific">Fulvimarina manganoxydans</name>
    <dbReference type="NCBI Taxonomy" id="937218"/>
    <lineage>
        <taxon>Bacteria</taxon>
        <taxon>Pseudomonadati</taxon>
        <taxon>Pseudomonadota</taxon>
        <taxon>Alphaproteobacteria</taxon>
        <taxon>Hyphomicrobiales</taxon>
        <taxon>Aurantimonadaceae</taxon>
        <taxon>Fulvimarina</taxon>
    </lineage>
</organism>
<dbReference type="GO" id="GO:0006364">
    <property type="term" value="P:rRNA processing"/>
    <property type="evidence" value="ECO:0007669"/>
    <property type="project" value="UniProtKB-UniRule"/>
</dbReference>
<dbReference type="GO" id="GO:0046872">
    <property type="term" value="F:metal ion binding"/>
    <property type="evidence" value="ECO:0007669"/>
    <property type="project" value="UniProtKB-KW"/>
</dbReference>
<dbReference type="NCBIfam" id="TIGR02191">
    <property type="entry name" value="RNaseIII"/>
    <property type="match status" value="1"/>
</dbReference>
<dbReference type="GO" id="GO:0005737">
    <property type="term" value="C:cytoplasm"/>
    <property type="evidence" value="ECO:0007669"/>
    <property type="project" value="UniProtKB-SubCell"/>
</dbReference>
<keyword evidence="14 15" id="KW-0694">RNA-binding</keyword>
<dbReference type="GO" id="GO:0006397">
    <property type="term" value="P:mRNA processing"/>
    <property type="evidence" value="ECO:0007669"/>
    <property type="project" value="UniProtKB-UniRule"/>
</dbReference>
<dbReference type="InterPro" id="IPR000999">
    <property type="entry name" value="RNase_III_dom"/>
</dbReference>
<dbReference type="CDD" id="cd00593">
    <property type="entry name" value="RIBOc"/>
    <property type="match status" value="1"/>
</dbReference>
<keyword evidence="19" id="KW-1185">Reference proteome</keyword>
<dbReference type="InterPro" id="IPR011907">
    <property type="entry name" value="RNase_III"/>
</dbReference>
<dbReference type="Gene3D" id="1.10.1520.10">
    <property type="entry name" value="Ribonuclease III domain"/>
    <property type="match status" value="1"/>
</dbReference>
<dbReference type="SUPFAM" id="SSF69065">
    <property type="entry name" value="RNase III domain-like"/>
    <property type="match status" value="1"/>
</dbReference>
<keyword evidence="8 15" id="KW-0819">tRNA processing</keyword>
<evidence type="ECO:0000256" key="8">
    <source>
        <dbReference type="ARBA" id="ARBA00022694"/>
    </source>
</evidence>
<comment type="subcellular location">
    <subcellularLocation>
        <location evidence="2 15">Cytoplasm</location>
    </subcellularLocation>
</comment>
<keyword evidence="12 15" id="KW-0378">Hydrolase</keyword>
<evidence type="ECO:0000259" key="16">
    <source>
        <dbReference type="PROSITE" id="PS50137"/>
    </source>
</evidence>
<proteinExistence type="inferred from homology"/>
<feature type="active site" evidence="15">
    <location>
        <position position="54"/>
    </location>
</feature>
<dbReference type="FunFam" id="1.10.1520.10:FF:000001">
    <property type="entry name" value="Ribonuclease 3"/>
    <property type="match status" value="1"/>
</dbReference>
<feature type="binding site" evidence="15">
    <location>
        <position position="123"/>
    </location>
    <ligand>
        <name>Mg(2+)</name>
        <dbReference type="ChEBI" id="CHEBI:18420"/>
    </ligand>
</feature>
<keyword evidence="6 15" id="KW-0698">rRNA processing</keyword>
<evidence type="ECO:0000256" key="4">
    <source>
        <dbReference type="ARBA" id="ARBA00011738"/>
    </source>
</evidence>
<dbReference type="PROSITE" id="PS50137">
    <property type="entry name" value="DS_RBD"/>
    <property type="match status" value="1"/>
</dbReference>
<keyword evidence="13 15" id="KW-0460">Magnesium</keyword>
<reference evidence="18 19" key="1">
    <citation type="submission" date="2017-04" db="EMBL/GenBank/DDBJ databases">
        <authorList>
            <person name="Afonso C.L."/>
            <person name="Miller P.J."/>
            <person name="Scott M.A."/>
            <person name="Spackman E."/>
            <person name="Goraichik I."/>
            <person name="Dimitrov K.M."/>
            <person name="Suarez D.L."/>
            <person name="Swayne D.E."/>
        </authorList>
    </citation>
    <scope>NUCLEOTIDE SEQUENCE [LARGE SCALE GENOMIC DNA]</scope>
    <source>
        <strain evidence="18 19">CGMCC 1.10972</strain>
    </source>
</reference>
<dbReference type="PANTHER" id="PTHR11207">
    <property type="entry name" value="RIBONUCLEASE III"/>
    <property type="match status" value="1"/>
</dbReference>
<dbReference type="SUPFAM" id="SSF54768">
    <property type="entry name" value="dsRNA-binding domain-like"/>
    <property type="match status" value="1"/>
</dbReference>
<dbReference type="PROSITE" id="PS50142">
    <property type="entry name" value="RNASE_3_2"/>
    <property type="match status" value="1"/>
</dbReference>
<evidence type="ECO:0000256" key="11">
    <source>
        <dbReference type="ARBA" id="ARBA00022759"/>
    </source>
</evidence>
<dbReference type="STRING" id="937218.SAMN06297251_110111"/>
<feature type="binding site" evidence="15">
    <location>
        <position position="126"/>
    </location>
    <ligand>
        <name>Mg(2+)</name>
        <dbReference type="ChEBI" id="CHEBI:18420"/>
    </ligand>
</feature>
<evidence type="ECO:0000256" key="9">
    <source>
        <dbReference type="ARBA" id="ARBA00022722"/>
    </source>
</evidence>
<dbReference type="GO" id="GO:0003725">
    <property type="term" value="F:double-stranded RNA binding"/>
    <property type="evidence" value="ECO:0007669"/>
    <property type="project" value="TreeGrafter"/>
</dbReference>
<comment type="cofactor">
    <cofactor evidence="15">
        <name>Mg(2+)</name>
        <dbReference type="ChEBI" id="CHEBI:18420"/>
    </cofactor>
</comment>
<keyword evidence="9 15" id="KW-0540">Nuclease</keyword>
<keyword evidence="5 15" id="KW-0963">Cytoplasm</keyword>
<dbReference type="FunFam" id="3.30.160.20:FF:000003">
    <property type="entry name" value="Ribonuclease 3"/>
    <property type="match status" value="1"/>
</dbReference>
<evidence type="ECO:0000256" key="15">
    <source>
        <dbReference type="HAMAP-Rule" id="MF_00104"/>
    </source>
</evidence>
<feature type="binding site" evidence="15">
    <location>
        <position position="50"/>
    </location>
    <ligand>
        <name>Mg(2+)</name>
        <dbReference type="ChEBI" id="CHEBI:18420"/>
    </ligand>
</feature>
<name>A0A1W2CJ92_9HYPH</name>
<evidence type="ECO:0000256" key="6">
    <source>
        <dbReference type="ARBA" id="ARBA00022552"/>
    </source>
</evidence>
<comment type="function">
    <text evidence="15">Digests double-stranded RNA. Involved in the processing of primary rRNA transcript to yield the immediate precursors to the large and small rRNAs (23S and 16S). Processes some mRNAs, and tRNAs when they are encoded in the rRNA operon. Processes pre-crRNA and tracrRNA of type II CRISPR loci if present in the organism.</text>
</comment>
<comment type="catalytic activity">
    <reaction evidence="1 15">
        <text>Endonucleolytic cleavage to 5'-phosphomonoester.</text>
        <dbReference type="EC" id="3.1.26.3"/>
    </reaction>
</comment>
<dbReference type="AlphaFoldDB" id="A0A1W2CJ92"/>
<dbReference type="GO" id="GO:0019843">
    <property type="term" value="F:rRNA binding"/>
    <property type="evidence" value="ECO:0007669"/>
    <property type="project" value="UniProtKB-KW"/>
</dbReference>
<dbReference type="Proteomes" id="UP000192656">
    <property type="component" value="Unassembled WGS sequence"/>
</dbReference>
<evidence type="ECO:0000259" key="17">
    <source>
        <dbReference type="PROSITE" id="PS50142"/>
    </source>
</evidence>
<keyword evidence="10 15" id="KW-0479">Metal-binding</keyword>
<dbReference type="GO" id="GO:0004525">
    <property type="term" value="F:ribonuclease III activity"/>
    <property type="evidence" value="ECO:0007669"/>
    <property type="project" value="UniProtKB-UniRule"/>
</dbReference>
<feature type="domain" description="DRBM" evidence="16">
    <location>
        <begin position="162"/>
        <end position="226"/>
    </location>
</feature>
<dbReference type="PANTHER" id="PTHR11207:SF0">
    <property type="entry name" value="RIBONUCLEASE 3"/>
    <property type="match status" value="1"/>
</dbReference>
<comment type="similarity">
    <text evidence="3">Belongs to the ribonuclease III family.</text>
</comment>
<keyword evidence="11 15" id="KW-0255">Endonuclease</keyword>